<dbReference type="OrthoDB" id="9760892at2"/>
<reference evidence="5 6" key="1">
    <citation type="submission" date="2018-02" db="EMBL/GenBank/DDBJ databases">
        <title>The draft genome of Sphingobacterium sp. 5JN-11.</title>
        <authorList>
            <person name="Liu L."/>
            <person name="Li L."/>
            <person name="Liang L."/>
            <person name="Zhang X."/>
            <person name="Wang T."/>
        </authorList>
    </citation>
    <scope>NUCLEOTIDE SEQUENCE [LARGE SCALE GENOMIC DNA]</scope>
    <source>
        <strain evidence="5 6">5JN-11</strain>
    </source>
</reference>
<dbReference type="EMBL" id="PVBQ01000007">
    <property type="protein sequence ID" value="PRD47354.1"/>
    <property type="molecule type" value="Genomic_DNA"/>
</dbReference>
<dbReference type="SUPFAM" id="SSF51445">
    <property type="entry name" value="(Trans)glycosidases"/>
    <property type="match status" value="1"/>
</dbReference>
<accession>A0A2S9J3N0</accession>
<dbReference type="InterPro" id="IPR052177">
    <property type="entry name" value="Divisome_Glycosyl_Hydrolase"/>
</dbReference>
<name>A0A2S9J3N0_9SPHI</name>
<protein>
    <recommendedName>
        <fullName evidence="7">S-layer protein</fullName>
    </recommendedName>
</protein>
<evidence type="ECO:0000313" key="6">
    <source>
        <dbReference type="Proteomes" id="UP000239711"/>
    </source>
</evidence>
<sequence>MNYKIIVLAIVFFALHACKKDSGSTPDPKDPDIENPDEEENKKEVLVWVDANSNVFGTYGKFSQKEGIIEVLDILEDVGVNGLVVDVKGSSGYTMYPSNYTGEMTERDGKTRLSDYIPFMIAEAKKRNFKVYLSMVTFVDGDRRGFGYVFDNPTYRSKYESIVVKNTSGTLGPISETGKNVFVNPAAPEVQEKALNIIKEIVGKFDLDGMILDYGRYTDITADFSELSKQQFISFLETKYNDTQAKNMNFPTDIVASWRESSSQILPSVTGKYYKQWLIYRTQVIKDFITKARAAVKSIKPNVEFGVYVGAWYTTYYQVGVNWASEEYDPFQDFEVRFDWASPGYGATGYAEELDILMTGNYFTQIMLADNPATAGMKYHWWSIEGSLNGASYITKDRVPLYGSIDVGNVAYANKGEITKAVRYILTKTKGKIMLFDVVHMYAPQYNQLKEPLFEAIKTGIED</sequence>
<feature type="compositionally biased region" description="Basic and acidic residues" evidence="2">
    <location>
        <begin position="20"/>
        <end position="32"/>
    </location>
</feature>
<dbReference type="InterPro" id="IPR003790">
    <property type="entry name" value="GHL10"/>
</dbReference>
<feature type="domain" description="DUF4985" evidence="4">
    <location>
        <begin position="337"/>
        <end position="449"/>
    </location>
</feature>
<feature type="region of interest" description="Disordered" evidence="2">
    <location>
        <begin position="20"/>
        <end position="40"/>
    </location>
</feature>
<dbReference type="PANTHER" id="PTHR43405">
    <property type="entry name" value="GLYCOSYL HYDROLASE DIGH"/>
    <property type="match status" value="1"/>
</dbReference>
<evidence type="ECO:0000256" key="2">
    <source>
        <dbReference type="SAM" id="MobiDB-lite"/>
    </source>
</evidence>
<dbReference type="InterPro" id="IPR017853">
    <property type="entry name" value="GH"/>
</dbReference>
<dbReference type="PANTHER" id="PTHR43405:SF1">
    <property type="entry name" value="GLYCOSYL HYDROLASE DIGH"/>
    <property type="match status" value="1"/>
</dbReference>
<dbReference type="Pfam" id="PF16373">
    <property type="entry name" value="DUF4985"/>
    <property type="match status" value="1"/>
</dbReference>
<evidence type="ECO:0000259" key="3">
    <source>
        <dbReference type="Pfam" id="PF02638"/>
    </source>
</evidence>
<dbReference type="Proteomes" id="UP000239711">
    <property type="component" value="Unassembled WGS sequence"/>
</dbReference>
<dbReference type="Pfam" id="PF02638">
    <property type="entry name" value="GHL10"/>
    <property type="match status" value="1"/>
</dbReference>
<feature type="domain" description="Glycosyl hydrolase-like 10" evidence="3">
    <location>
        <begin position="47"/>
        <end position="324"/>
    </location>
</feature>
<comment type="caution">
    <text evidence="5">The sequence shown here is derived from an EMBL/GenBank/DDBJ whole genome shotgun (WGS) entry which is preliminary data.</text>
</comment>
<dbReference type="RefSeq" id="WP_105717067.1">
    <property type="nucleotide sequence ID" value="NZ_PVBQ01000007.1"/>
</dbReference>
<evidence type="ECO:0000256" key="1">
    <source>
        <dbReference type="ARBA" id="ARBA00022729"/>
    </source>
</evidence>
<proteinExistence type="predicted"/>
<evidence type="ECO:0000259" key="4">
    <source>
        <dbReference type="Pfam" id="PF16373"/>
    </source>
</evidence>
<gene>
    <name evidence="5" type="ORF">C5745_11075</name>
</gene>
<evidence type="ECO:0000313" key="5">
    <source>
        <dbReference type="EMBL" id="PRD47354.1"/>
    </source>
</evidence>
<dbReference type="Gene3D" id="3.20.20.80">
    <property type="entry name" value="Glycosidases"/>
    <property type="match status" value="1"/>
</dbReference>
<organism evidence="5 6">
    <name type="scientific">Sphingobacterium haloxyli</name>
    <dbReference type="NCBI Taxonomy" id="2100533"/>
    <lineage>
        <taxon>Bacteria</taxon>
        <taxon>Pseudomonadati</taxon>
        <taxon>Bacteroidota</taxon>
        <taxon>Sphingobacteriia</taxon>
        <taxon>Sphingobacteriales</taxon>
        <taxon>Sphingobacteriaceae</taxon>
        <taxon>Sphingobacterium</taxon>
    </lineage>
</organism>
<dbReference type="AlphaFoldDB" id="A0A2S9J3N0"/>
<dbReference type="InterPro" id="IPR032280">
    <property type="entry name" value="DUF4985"/>
</dbReference>
<keyword evidence="1" id="KW-0732">Signal</keyword>
<keyword evidence="6" id="KW-1185">Reference proteome</keyword>
<evidence type="ECO:0008006" key="7">
    <source>
        <dbReference type="Google" id="ProtNLM"/>
    </source>
</evidence>